<dbReference type="AlphaFoldDB" id="A0AA38U7H5"/>
<evidence type="ECO:0000256" key="4">
    <source>
        <dbReference type="ARBA" id="ARBA00022989"/>
    </source>
</evidence>
<dbReference type="GO" id="GO:0016020">
    <property type="term" value="C:membrane"/>
    <property type="evidence" value="ECO:0007669"/>
    <property type="project" value="UniProtKB-SubCell"/>
</dbReference>
<evidence type="ECO:0000313" key="8">
    <source>
        <dbReference type="EMBL" id="KAJ3833802.1"/>
    </source>
</evidence>
<dbReference type="PANTHER" id="PTHR43791:SF63">
    <property type="entry name" value="HIGH AFFINITY CYSTEINE TRANSPORTER"/>
    <property type="match status" value="1"/>
</dbReference>
<evidence type="ECO:0000256" key="1">
    <source>
        <dbReference type="ARBA" id="ARBA00004141"/>
    </source>
</evidence>
<evidence type="ECO:0000256" key="7">
    <source>
        <dbReference type="SAM" id="SignalP"/>
    </source>
</evidence>
<evidence type="ECO:0000313" key="9">
    <source>
        <dbReference type="Proteomes" id="UP001163846"/>
    </source>
</evidence>
<keyword evidence="3 6" id="KW-0812">Transmembrane</keyword>
<dbReference type="PANTHER" id="PTHR43791">
    <property type="entry name" value="PERMEASE-RELATED"/>
    <property type="match status" value="1"/>
</dbReference>
<feature type="chain" id="PRO_5041393453" description="MFS general substrate transporter" evidence="7">
    <location>
        <begin position="20"/>
        <end position="134"/>
    </location>
</feature>
<keyword evidence="7" id="KW-0732">Signal</keyword>
<name>A0AA38U7H5_9AGAR</name>
<evidence type="ECO:0008006" key="10">
    <source>
        <dbReference type="Google" id="ProtNLM"/>
    </source>
</evidence>
<keyword evidence="5 6" id="KW-0472">Membrane</keyword>
<comment type="caution">
    <text evidence="8">The sequence shown here is derived from an EMBL/GenBank/DDBJ whole genome shotgun (WGS) entry which is preliminary data.</text>
</comment>
<dbReference type="SUPFAM" id="SSF103473">
    <property type="entry name" value="MFS general substrate transporter"/>
    <property type="match status" value="1"/>
</dbReference>
<evidence type="ECO:0000256" key="2">
    <source>
        <dbReference type="ARBA" id="ARBA00022448"/>
    </source>
</evidence>
<organism evidence="8 9">
    <name type="scientific">Lentinula raphanica</name>
    <dbReference type="NCBI Taxonomy" id="153919"/>
    <lineage>
        <taxon>Eukaryota</taxon>
        <taxon>Fungi</taxon>
        <taxon>Dikarya</taxon>
        <taxon>Basidiomycota</taxon>
        <taxon>Agaricomycotina</taxon>
        <taxon>Agaricomycetes</taxon>
        <taxon>Agaricomycetidae</taxon>
        <taxon>Agaricales</taxon>
        <taxon>Marasmiineae</taxon>
        <taxon>Omphalotaceae</taxon>
        <taxon>Lentinula</taxon>
    </lineage>
</organism>
<evidence type="ECO:0000256" key="6">
    <source>
        <dbReference type="SAM" id="Phobius"/>
    </source>
</evidence>
<evidence type="ECO:0000256" key="3">
    <source>
        <dbReference type="ARBA" id="ARBA00022692"/>
    </source>
</evidence>
<feature type="transmembrane region" description="Helical" evidence="6">
    <location>
        <begin position="29"/>
        <end position="45"/>
    </location>
</feature>
<dbReference type="Proteomes" id="UP001163846">
    <property type="component" value="Unassembled WGS sequence"/>
</dbReference>
<dbReference type="InterPro" id="IPR036259">
    <property type="entry name" value="MFS_trans_sf"/>
</dbReference>
<sequence>FSIAPFVIFLVWVSGLVSGHTKRTTTNAIVLIGYALGNVVSPLIWKSQYQPRNHVPWDFIAASMGASIILLLTLRIMLAKENANRDKENRQDDYNDVYLPSKELDSGINVPQRKVDKVFLDLTDIQNRDFRYTL</sequence>
<gene>
    <name evidence="8" type="ORF">F5878DRAFT_545917</name>
</gene>
<feature type="transmembrane region" description="Helical" evidence="6">
    <location>
        <begin position="57"/>
        <end position="78"/>
    </location>
</feature>
<evidence type="ECO:0000256" key="5">
    <source>
        <dbReference type="ARBA" id="ARBA00023136"/>
    </source>
</evidence>
<proteinExistence type="predicted"/>
<comment type="subcellular location">
    <subcellularLocation>
        <location evidence="1">Membrane</location>
        <topology evidence="1">Multi-pass membrane protein</topology>
    </subcellularLocation>
</comment>
<reference evidence="8" key="1">
    <citation type="submission" date="2022-08" db="EMBL/GenBank/DDBJ databases">
        <authorList>
            <consortium name="DOE Joint Genome Institute"/>
            <person name="Min B."/>
            <person name="Riley R."/>
            <person name="Sierra-Patev S."/>
            <person name="Naranjo-Ortiz M."/>
            <person name="Looney B."/>
            <person name="Konkel Z."/>
            <person name="Slot J.C."/>
            <person name="Sakamoto Y."/>
            <person name="Steenwyk J.L."/>
            <person name="Rokas A."/>
            <person name="Carro J."/>
            <person name="Camarero S."/>
            <person name="Ferreira P."/>
            <person name="Molpeceres G."/>
            <person name="Ruiz-Duenas F.J."/>
            <person name="Serrano A."/>
            <person name="Henrissat B."/>
            <person name="Drula E."/>
            <person name="Hughes K.W."/>
            <person name="Mata J.L."/>
            <person name="Ishikawa N.K."/>
            <person name="Vargas-Isla R."/>
            <person name="Ushijima S."/>
            <person name="Smith C.A."/>
            <person name="Ahrendt S."/>
            <person name="Andreopoulos W."/>
            <person name="He G."/>
            <person name="Labutti K."/>
            <person name="Lipzen A."/>
            <person name="Ng V."/>
            <person name="Sandor L."/>
            <person name="Barry K."/>
            <person name="Martinez A.T."/>
            <person name="Xiao Y."/>
            <person name="Gibbons J.G."/>
            <person name="Terashima K."/>
            <person name="Hibbett D.S."/>
            <person name="Grigoriev I.V."/>
        </authorList>
    </citation>
    <scope>NUCLEOTIDE SEQUENCE</scope>
    <source>
        <strain evidence="8">TFB9207</strain>
    </source>
</reference>
<dbReference type="GO" id="GO:0022857">
    <property type="term" value="F:transmembrane transporter activity"/>
    <property type="evidence" value="ECO:0007669"/>
    <property type="project" value="TreeGrafter"/>
</dbReference>
<feature type="signal peptide" evidence="7">
    <location>
        <begin position="1"/>
        <end position="19"/>
    </location>
</feature>
<accession>A0AA38U7H5</accession>
<dbReference type="EMBL" id="MU806631">
    <property type="protein sequence ID" value="KAJ3833802.1"/>
    <property type="molecule type" value="Genomic_DNA"/>
</dbReference>
<keyword evidence="2" id="KW-0813">Transport</keyword>
<feature type="non-terminal residue" evidence="8">
    <location>
        <position position="1"/>
    </location>
</feature>
<keyword evidence="4 6" id="KW-1133">Transmembrane helix</keyword>
<keyword evidence="9" id="KW-1185">Reference proteome</keyword>
<protein>
    <recommendedName>
        <fullName evidence="10">MFS general substrate transporter</fullName>
    </recommendedName>
</protein>